<sequence length="894" mass="100914">MDPDVVAISQESNSSSDAIRLRGANPLHQMLMVVEFGSSPFDVGMGHEESDDELSLVFYEAVQQCRDKKELGGQWFRHTIPFLVEVTGHRFRVWFEYTVDFSFMCMEGAVRCFNEKDRVMSWNQPVWRLLVSLQVWSMGGECGLIKENGRRFSAKLGYLGCYYLGSRYRASTARRPWSWRVHRTLLGEVLGRFVDVGPRRRSDLHAVHECRNLHLEAKIGELDLPRDATLHLTRYPDAWSRTSQIAAAATTDMGVSNETAELFKRFIHDGKVQIDPLAQHLGVPNCSPWTDFEHVTKMLYTRDIVLLVKKFLAGAKATNERQAGTAVEYLDVLLRSGVIGVLVRLYSTGSMLHYLRANSVIICLLYPEISGILPRLEVCFLPLLLELCRLIPAASGKGRSNLLYEKCRHRLVAVLSLFERTPSLRMPKMPQEWLIKLEGASPSSERRSSLATKEQHQQDATHNILPGLVTLEQHQRDMVDDIWVVLGQLDMWSVTDRHLAGAILATCTAHAACLNALVLGTSADRSRCKDISRIVVKHKDLLGAMLPEMDATSSALMLFDDEPHALEMLIDWSQLLPDSFRYVSEAASHVLHGRLFVEFQDEEAIGEGVAREWISLLAGRPLTLDDVANADPSAHASCKKILEMDPDLVDSDALGLTFAREVGVFGSGEVIELLPGGRDIVVDSKNRGRYIDLLIQSLFMASTKDQLTHFAKGFSYMLVKPELRKHFFLSLHLEDLDSMLGGRIGNIDVQEWKEYTRYDGGGAVKSMMVEEQRRLLFFWTSVEYLPFDGFRGLDLGSGLVISKASSKTSEHLPSSSTYIYRLNLPVYTSFAMMLSRLQKITQEHEKCVTFTPFYFCEHSKREFSALRFGVRFFTSIQEFNDNNCGSGTLVLRGT</sequence>
<dbReference type="AlphaFoldDB" id="M8CL20"/>
<dbReference type="GO" id="GO:0006511">
    <property type="term" value="P:ubiquitin-dependent protein catabolic process"/>
    <property type="evidence" value="ECO:0007669"/>
    <property type="project" value="TreeGrafter"/>
</dbReference>
<dbReference type="Pfam" id="PF00632">
    <property type="entry name" value="HECT"/>
    <property type="match status" value="1"/>
</dbReference>
<evidence type="ECO:0000256" key="4">
    <source>
        <dbReference type="ARBA" id="ARBA00022679"/>
    </source>
</evidence>
<evidence type="ECO:0000256" key="3">
    <source>
        <dbReference type="ARBA" id="ARBA00012485"/>
    </source>
</evidence>
<dbReference type="PANTHER" id="PTHR11254">
    <property type="entry name" value="HECT DOMAIN UBIQUITIN-PROTEIN LIGASE"/>
    <property type="match status" value="1"/>
</dbReference>
<reference evidence="8" key="1">
    <citation type="submission" date="2015-06" db="UniProtKB">
        <authorList>
            <consortium name="EnsemblPlants"/>
        </authorList>
    </citation>
    <scope>IDENTIFICATION</scope>
</reference>
<dbReference type="EnsemblPlants" id="EMT28092">
    <property type="protein sequence ID" value="EMT28092"/>
    <property type="gene ID" value="F775_04536"/>
</dbReference>
<comment type="pathway">
    <text evidence="2">Protein modification; protein ubiquitination.</text>
</comment>
<dbReference type="GO" id="GO:0000209">
    <property type="term" value="P:protein polyubiquitination"/>
    <property type="evidence" value="ECO:0007669"/>
    <property type="project" value="TreeGrafter"/>
</dbReference>
<comment type="caution">
    <text evidence="6">Lacks conserved residue(s) required for the propagation of feature annotation.</text>
</comment>
<dbReference type="GO" id="GO:0005737">
    <property type="term" value="C:cytoplasm"/>
    <property type="evidence" value="ECO:0007669"/>
    <property type="project" value="TreeGrafter"/>
</dbReference>
<keyword evidence="5 6" id="KW-0833">Ubl conjugation pathway</keyword>
<proteinExistence type="predicted"/>
<accession>M8CL20</accession>
<dbReference type="Gene3D" id="3.30.2410.10">
    <property type="entry name" value="Hect, E3 ligase catalytic domain"/>
    <property type="match status" value="1"/>
</dbReference>
<dbReference type="SUPFAM" id="SSF56204">
    <property type="entry name" value="Hect, E3 ligase catalytic domain"/>
    <property type="match status" value="1"/>
</dbReference>
<dbReference type="InterPro" id="IPR035983">
    <property type="entry name" value="Hect_E3_ubiquitin_ligase"/>
</dbReference>
<dbReference type="ExpressionAtlas" id="M8CL20">
    <property type="expression patterns" value="baseline"/>
</dbReference>
<protein>
    <recommendedName>
        <fullName evidence="3">HECT-type E3 ubiquitin transferase</fullName>
        <ecNumber evidence="3">2.3.2.26</ecNumber>
    </recommendedName>
</protein>
<evidence type="ECO:0000256" key="5">
    <source>
        <dbReference type="ARBA" id="ARBA00022786"/>
    </source>
</evidence>
<dbReference type="InterPro" id="IPR050409">
    <property type="entry name" value="E3_ubiq-protein_ligase"/>
</dbReference>
<organism evidence="8">
    <name type="scientific">Aegilops tauschii</name>
    <name type="common">Tausch's goatgrass</name>
    <name type="synonym">Aegilops squarrosa</name>
    <dbReference type="NCBI Taxonomy" id="37682"/>
    <lineage>
        <taxon>Eukaryota</taxon>
        <taxon>Viridiplantae</taxon>
        <taxon>Streptophyta</taxon>
        <taxon>Embryophyta</taxon>
        <taxon>Tracheophyta</taxon>
        <taxon>Spermatophyta</taxon>
        <taxon>Magnoliopsida</taxon>
        <taxon>Liliopsida</taxon>
        <taxon>Poales</taxon>
        <taxon>Poaceae</taxon>
        <taxon>BOP clade</taxon>
        <taxon>Pooideae</taxon>
        <taxon>Triticodae</taxon>
        <taxon>Triticeae</taxon>
        <taxon>Triticinae</taxon>
        <taxon>Aegilops</taxon>
    </lineage>
</organism>
<dbReference type="SMART" id="SM00119">
    <property type="entry name" value="HECTc"/>
    <property type="match status" value="1"/>
</dbReference>
<dbReference type="GO" id="GO:0061630">
    <property type="term" value="F:ubiquitin protein ligase activity"/>
    <property type="evidence" value="ECO:0007669"/>
    <property type="project" value="UniProtKB-EC"/>
</dbReference>
<evidence type="ECO:0000256" key="6">
    <source>
        <dbReference type="PROSITE-ProRule" id="PRU00104"/>
    </source>
</evidence>
<evidence type="ECO:0000256" key="1">
    <source>
        <dbReference type="ARBA" id="ARBA00000885"/>
    </source>
</evidence>
<dbReference type="PANTHER" id="PTHR11254:SF439">
    <property type="entry name" value="HECT DOMAIN-CONTAINING PROTEIN"/>
    <property type="match status" value="1"/>
</dbReference>
<name>M8CL20_AEGTA</name>
<keyword evidence="4" id="KW-0808">Transferase</keyword>
<feature type="domain" description="HECT" evidence="7">
    <location>
        <begin position="609"/>
        <end position="851"/>
    </location>
</feature>
<dbReference type="PROSITE" id="PS50237">
    <property type="entry name" value="HECT"/>
    <property type="match status" value="1"/>
</dbReference>
<dbReference type="EC" id="2.3.2.26" evidence="3"/>
<evidence type="ECO:0000256" key="2">
    <source>
        <dbReference type="ARBA" id="ARBA00004906"/>
    </source>
</evidence>
<evidence type="ECO:0000259" key="7">
    <source>
        <dbReference type="PROSITE" id="PS50237"/>
    </source>
</evidence>
<dbReference type="Gene3D" id="3.30.2160.10">
    <property type="entry name" value="Hect, E3 ligase catalytic domain"/>
    <property type="match status" value="1"/>
</dbReference>
<comment type="catalytic activity">
    <reaction evidence="1">
        <text>S-ubiquitinyl-[E2 ubiquitin-conjugating enzyme]-L-cysteine + [acceptor protein]-L-lysine = [E2 ubiquitin-conjugating enzyme]-L-cysteine + N(6)-ubiquitinyl-[acceptor protein]-L-lysine.</text>
        <dbReference type="EC" id="2.3.2.26"/>
    </reaction>
</comment>
<dbReference type="InterPro" id="IPR000569">
    <property type="entry name" value="HECT_dom"/>
</dbReference>
<dbReference type="Gene3D" id="3.90.1750.10">
    <property type="entry name" value="Hect, E3 ligase catalytic domains"/>
    <property type="match status" value="1"/>
</dbReference>
<evidence type="ECO:0000313" key="8">
    <source>
        <dbReference type="EnsemblPlants" id="EMT28092"/>
    </source>
</evidence>